<comment type="caution">
    <text evidence="1">The sequence shown here is derived from an EMBL/GenBank/DDBJ whole genome shotgun (WGS) entry which is preliminary data.</text>
</comment>
<proteinExistence type="predicted"/>
<keyword evidence="2" id="KW-1185">Reference proteome</keyword>
<organism evidence="1 2">
    <name type="scientific">Tsuneonella deserti</name>
    <dbReference type="NCBI Taxonomy" id="2035528"/>
    <lineage>
        <taxon>Bacteria</taxon>
        <taxon>Pseudomonadati</taxon>
        <taxon>Pseudomonadota</taxon>
        <taxon>Alphaproteobacteria</taxon>
        <taxon>Sphingomonadales</taxon>
        <taxon>Erythrobacteraceae</taxon>
        <taxon>Tsuneonella</taxon>
    </lineage>
</organism>
<accession>A0ABQ1SAW7</accession>
<name>A0ABQ1SAW7_9SPHN</name>
<dbReference type="EMBL" id="BMKL01000001">
    <property type="protein sequence ID" value="GGD98157.1"/>
    <property type="molecule type" value="Genomic_DNA"/>
</dbReference>
<reference evidence="2" key="1">
    <citation type="journal article" date="2019" name="Int. J. Syst. Evol. Microbiol.">
        <title>The Global Catalogue of Microorganisms (GCM) 10K type strain sequencing project: providing services to taxonomists for standard genome sequencing and annotation.</title>
        <authorList>
            <consortium name="The Broad Institute Genomics Platform"/>
            <consortium name="The Broad Institute Genome Sequencing Center for Infectious Disease"/>
            <person name="Wu L."/>
            <person name="Ma J."/>
        </authorList>
    </citation>
    <scope>NUCLEOTIDE SEQUENCE [LARGE SCALE GENOMIC DNA]</scope>
    <source>
        <strain evidence="2">CGMCC 1.15959</strain>
    </source>
</reference>
<sequence length="203" mass="21938">MAAGAAVFFVRRRAGDEAEAPLIERPVAAPPRADNIVAEPPVAVSGPRLTIEARALRLARSMMYATLSYEVVVTNRSGQPLTDVRLGADLVTAHARIPTEQQIADPLVPLDPVRTIERIDPGASVQVSGELRLPVAQIRPIPHGKAVVYVPLLRVRAQAQGIEPLARTFVVGLRPAGMGQRLQPFRLDEMPQTYSAVSQHALD</sequence>
<evidence type="ECO:0008006" key="3">
    <source>
        <dbReference type="Google" id="ProtNLM"/>
    </source>
</evidence>
<dbReference type="Proteomes" id="UP000619041">
    <property type="component" value="Unassembled WGS sequence"/>
</dbReference>
<evidence type="ECO:0000313" key="2">
    <source>
        <dbReference type="Proteomes" id="UP000619041"/>
    </source>
</evidence>
<evidence type="ECO:0000313" key="1">
    <source>
        <dbReference type="EMBL" id="GGD98157.1"/>
    </source>
</evidence>
<protein>
    <recommendedName>
        <fullName evidence="3">Late embryogenesis abundant protein</fullName>
    </recommendedName>
</protein>
<gene>
    <name evidence="1" type="ORF">GCM10011515_17440</name>
</gene>